<dbReference type="RefSeq" id="WP_045285118.1">
    <property type="nucleotide sequence ID" value="NZ_JZYX01000011.1"/>
</dbReference>
<gene>
    <name evidence="1" type="ORF">SS37_07180</name>
</gene>
<dbReference type="PATRIC" id="fig|1619248.3.peg.399"/>
<dbReference type="EMBL" id="JZYX01000011">
    <property type="protein sequence ID" value="KJN29298.1"/>
    <property type="molecule type" value="Genomic_DNA"/>
</dbReference>
<dbReference type="AlphaFoldDB" id="A0A0F1B5M8"/>
<reference evidence="1 2" key="1">
    <citation type="submission" date="2015-03" db="EMBL/GenBank/DDBJ databases">
        <authorList>
            <person name="McCorrison J."/>
            <person name="Sanka R."/>
            <person name="Adams M."/>
            <person name="Brinkac L."/>
            <person name="Nierman W."/>
            <person name="Sutton G."/>
            <person name="Nelson K."/>
            <person name="Kiedrowski L."/>
            <person name="Guerrero D."/>
            <person name="Bonomo R."/>
        </authorList>
    </citation>
    <scope>NUCLEOTIDE SEQUENCE [LARGE SCALE GENOMIC DNA]</scope>
    <source>
        <strain evidence="1 2">35699</strain>
    </source>
</reference>
<evidence type="ECO:0000313" key="2">
    <source>
        <dbReference type="Proteomes" id="UP000033352"/>
    </source>
</evidence>
<sequence length="274" mass="32190">MNFLKINNTDSLLRDYYQLDEASEKIGCNEKDILWFAKERDIELCMEFHDDEYDVSCGLKIDGQMDEFLSNLKSLPRDRNGNIMLSDLSSIRIPDENNLIDKNGFIRCFISGLWAVDYEYKNLLVKHEGQPDSWPLHFLVAGTPNVNYKAMLYVNYDEKENYYLFEVLWITKVQIQKFIDLVLCEQKRIKNANKYKSQSEAQKQKHAVPRTEILMAIISLYHRDMRLRRESPAAIADYLFQHASEFWPKTGEPPLSYDTVVGLLRSCMKNIKFN</sequence>
<evidence type="ECO:0000313" key="1">
    <source>
        <dbReference type="EMBL" id="KJN29298.1"/>
    </source>
</evidence>
<protein>
    <submittedName>
        <fullName evidence="1">Uncharacterized protein</fullName>
    </submittedName>
</protein>
<proteinExistence type="predicted"/>
<dbReference type="Proteomes" id="UP000033352">
    <property type="component" value="Unassembled WGS sequence"/>
</dbReference>
<comment type="caution">
    <text evidence="1">The sequence shown here is derived from an EMBL/GenBank/DDBJ whole genome shotgun (WGS) entry which is preliminary data.</text>
</comment>
<name>A0A0F1B5M8_9ENTR</name>
<accession>A0A0F1B5M8</accession>
<organism evidence="1 2">
    <name type="scientific">Enterobacter sichuanensis</name>
    <dbReference type="NCBI Taxonomy" id="2071710"/>
    <lineage>
        <taxon>Bacteria</taxon>
        <taxon>Pseudomonadati</taxon>
        <taxon>Pseudomonadota</taxon>
        <taxon>Gammaproteobacteria</taxon>
        <taxon>Enterobacterales</taxon>
        <taxon>Enterobacteriaceae</taxon>
        <taxon>Enterobacter</taxon>
        <taxon>Enterobacter cloacae complex</taxon>
    </lineage>
</organism>